<dbReference type="EMBL" id="LAZR01022516">
    <property type="protein sequence ID" value="KKL81609.1"/>
    <property type="molecule type" value="Genomic_DNA"/>
</dbReference>
<name>A0A0F9F598_9ZZZZ</name>
<gene>
    <name evidence="1" type="ORF">LCGC14_1993050</name>
</gene>
<proteinExistence type="predicted"/>
<protein>
    <submittedName>
        <fullName evidence="1">Uncharacterized protein</fullName>
    </submittedName>
</protein>
<accession>A0A0F9F598</accession>
<sequence>MVAGHASKVTSNDQIHLIHEHAHERQYVYPSLASPITLTGGAQWVLGAESADLIAAAAIPRAFDVHHVVVSDPDTNADYEIAILGDGVEIGRVAFTRSNNFVNSIQIPIMCKIQPAGTAITAKCADGTGGGGATVNVKVAIHMY</sequence>
<comment type="caution">
    <text evidence="1">The sequence shown here is derived from an EMBL/GenBank/DDBJ whole genome shotgun (WGS) entry which is preliminary data.</text>
</comment>
<reference evidence="1" key="1">
    <citation type="journal article" date="2015" name="Nature">
        <title>Complex archaea that bridge the gap between prokaryotes and eukaryotes.</title>
        <authorList>
            <person name="Spang A."/>
            <person name="Saw J.H."/>
            <person name="Jorgensen S.L."/>
            <person name="Zaremba-Niedzwiedzka K."/>
            <person name="Martijn J."/>
            <person name="Lind A.E."/>
            <person name="van Eijk R."/>
            <person name="Schleper C."/>
            <person name="Guy L."/>
            <person name="Ettema T.J."/>
        </authorList>
    </citation>
    <scope>NUCLEOTIDE SEQUENCE</scope>
</reference>
<evidence type="ECO:0000313" key="1">
    <source>
        <dbReference type="EMBL" id="KKL81609.1"/>
    </source>
</evidence>
<dbReference type="AlphaFoldDB" id="A0A0F9F598"/>
<organism evidence="1">
    <name type="scientific">marine sediment metagenome</name>
    <dbReference type="NCBI Taxonomy" id="412755"/>
    <lineage>
        <taxon>unclassified sequences</taxon>
        <taxon>metagenomes</taxon>
        <taxon>ecological metagenomes</taxon>
    </lineage>
</organism>